<keyword evidence="5" id="KW-0547">Nucleotide-binding</keyword>
<dbReference type="InterPro" id="IPR003594">
    <property type="entry name" value="HATPase_dom"/>
</dbReference>
<evidence type="ECO:0000259" key="11">
    <source>
        <dbReference type="PROSITE" id="PS50110"/>
    </source>
</evidence>
<name>A0A936K685_9BACT</name>
<dbReference type="InterPro" id="IPR005467">
    <property type="entry name" value="His_kinase_dom"/>
</dbReference>
<dbReference type="InterPro" id="IPR003661">
    <property type="entry name" value="HisK_dim/P_dom"/>
</dbReference>
<dbReference type="Gene3D" id="3.30.450.20">
    <property type="entry name" value="PAS domain"/>
    <property type="match status" value="1"/>
</dbReference>
<dbReference type="SMART" id="SM00091">
    <property type="entry name" value="PAS"/>
    <property type="match status" value="1"/>
</dbReference>
<dbReference type="InterPro" id="IPR001789">
    <property type="entry name" value="Sig_transdc_resp-reg_receiver"/>
</dbReference>
<feature type="domain" description="PAS" evidence="12">
    <location>
        <begin position="136"/>
        <end position="206"/>
    </location>
</feature>
<protein>
    <recommendedName>
        <fullName evidence="2">histidine kinase</fullName>
        <ecNumber evidence="2">2.7.13.3</ecNumber>
    </recommendedName>
</protein>
<dbReference type="CDD" id="cd00130">
    <property type="entry name" value="PAS"/>
    <property type="match status" value="1"/>
</dbReference>
<dbReference type="SUPFAM" id="SSF52172">
    <property type="entry name" value="CheY-like"/>
    <property type="match status" value="2"/>
</dbReference>
<dbReference type="InterPro" id="IPR001610">
    <property type="entry name" value="PAC"/>
</dbReference>
<reference evidence="14 15" key="1">
    <citation type="submission" date="2020-10" db="EMBL/GenBank/DDBJ databases">
        <title>Connecting structure to function with the recovery of over 1000 high-quality activated sludge metagenome-assembled genomes encoding full-length rRNA genes using long-read sequencing.</title>
        <authorList>
            <person name="Singleton C.M."/>
            <person name="Petriglieri F."/>
            <person name="Kristensen J.M."/>
            <person name="Kirkegaard R.H."/>
            <person name="Michaelsen T.Y."/>
            <person name="Andersen M.H."/>
            <person name="Karst S.M."/>
            <person name="Dueholm M.S."/>
            <person name="Nielsen P.H."/>
            <person name="Albertsen M."/>
        </authorList>
    </citation>
    <scope>NUCLEOTIDE SEQUENCE [LARGE SCALE GENOMIC DNA]</scope>
    <source>
        <strain evidence="14">OdNE_18-Q3-R46-58_MAXAC.008</strain>
    </source>
</reference>
<keyword evidence="4" id="KW-0808">Transferase</keyword>
<feature type="domain" description="PAC" evidence="13">
    <location>
        <begin position="207"/>
        <end position="261"/>
    </location>
</feature>
<organism evidence="14 15">
    <name type="scientific">Candidatus Geothrix odensensis</name>
    <dbReference type="NCBI Taxonomy" id="2954440"/>
    <lineage>
        <taxon>Bacteria</taxon>
        <taxon>Pseudomonadati</taxon>
        <taxon>Acidobacteriota</taxon>
        <taxon>Holophagae</taxon>
        <taxon>Holophagales</taxon>
        <taxon>Holophagaceae</taxon>
        <taxon>Geothrix</taxon>
    </lineage>
</organism>
<evidence type="ECO:0000256" key="7">
    <source>
        <dbReference type="ARBA" id="ARBA00022840"/>
    </source>
</evidence>
<evidence type="ECO:0000256" key="4">
    <source>
        <dbReference type="ARBA" id="ARBA00022679"/>
    </source>
</evidence>
<dbReference type="InterPro" id="IPR013767">
    <property type="entry name" value="PAS_fold"/>
</dbReference>
<dbReference type="InterPro" id="IPR036097">
    <property type="entry name" value="HisK_dim/P_sf"/>
</dbReference>
<dbReference type="PROSITE" id="PS50109">
    <property type="entry name" value="HIS_KIN"/>
    <property type="match status" value="1"/>
</dbReference>
<comment type="catalytic activity">
    <reaction evidence="1">
        <text>ATP + protein L-histidine = ADP + protein N-phospho-L-histidine.</text>
        <dbReference type="EC" id="2.7.13.3"/>
    </reaction>
</comment>
<keyword evidence="8" id="KW-0902">Two-component regulatory system</keyword>
<evidence type="ECO:0000256" key="5">
    <source>
        <dbReference type="ARBA" id="ARBA00022741"/>
    </source>
</evidence>
<evidence type="ECO:0000259" key="12">
    <source>
        <dbReference type="PROSITE" id="PS50112"/>
    </source>
</evidence>
<dbReference type="PROSITE" id="PS50110">
    <property type="entry name" value="RESPONSE_REGULATORY"/>
    <property type="match status" value="2"/>
</dbReference>
<evidence type="ECO:0000313" key="14">
    <source>
        <dbReference type="EMBL" id="MBK8571102.1"/>
    </source>
</evidence>
<accession>A0A936K685</accession>
<feature type="modified residue" description="4-aspartylphosphate" evidence="9">
    <location>
        <position position="57"/>
    </location>
</feature>
<dbReference type="Proteomes" id="UP000709959">
    <property type="component" value="Unassembled WGS sequence"/>
</dbReference>
<feature type="domain" description="Histidine kinase" evidence="10">
    <location>
        <begin position="274"/>
        <end position="496"/>
    </location>
</feature>
<dbReference type="SMART" id="SM00448">
    <property type="entry name" value="REC"/>
    <property type="match status" value="2"/>
</dbReference>
<comment type="caution">
    <text evidence="14">The sequence shown here is derived from an EMBL/GenBank/DDBJ whole genome shotgun (WGS) entry which is preliminary data.</text>
</comment>
<dbReference type="SUPFAM" id="SSF55874">
    <property type="entry name" value="ATPase domain of HSP90 chaperone/DNA topoisomerase II/histidine kinase"/>
    <property type="match status" value="1"/>
</dbReference>
<dbReference type="InterPro" id="IPR000014">
    <property type="entry name" value="PAS"/>
</dbReference>
<dbReference type="CDD" id="cd00082">
    <property type="entry name" value="HisKA"/>
    <property type="match status" value="1"/>
</dbReference>
<dbReference type="InterPro" id="IPR004358">
    <property type="entry name" value="Sig_transdc_His_kin-like_C"/>
</dbReference>
<evidence type="ECO:0000256" key="3">
    <source>
        <dbReference type="ARBA" id="ARBA00022553"/>
    </source>
</evidence>
<dbReference type="SMART" id="SM00086">
    <property type="entry name" value="PAC"/>
    <property type="match status" value="1"/>
</dbReference>
<keyword evidence="3 9" id="KW-0597">Phosphoprotein</keyword>
<dbReference type="PROSITE" id="PS50113">
    <property type="entry name" value="PAC"/>
    <property type="match status" value="1"/>
</dbReference>
<dbReference type="InterPro" id="IPR036890">
    <property type="entry name" value="HATPase_C_sf"/>
</dbReference>
<evidence type="ECO:0000259" key="13">
    <source>
        <dbReference type="PROSITE" id="PS50113"/>
    </source>
</evidence>
<dbReference type="EMBL" id="JADKCH010000001">
    <property type="protein sequence ID" value="MBK8571102.1"/>
    <property type="molecule type" value="Genomic_DNA"/>
</dbReference>
<keyword evidence="6" id="KW-0418">Kinase</keyword>
<dbReference type="SUPFAM" id="SSF47384">
    <property type="entry name" value="Homodimeric domain of signal transducing histidine kinase"/>
    <property type="match status" value="1"/>
</dbReference>
<dbReference type="Gene3D" id="1.10.287.130">
    <property type="match status" value="1"/>
</dbReference>
<dbReference type="GO" id="GO:0000155">
    <property type="term" value="F:phosphorelay sensor kinase activity"/>
    <property type="evidence" value="ECO:0007669"/>
    <property type="project" value="InterPro"/>
</dbReference>
<dbReference type="InterPro" id="IPR035965">
    <property type="entry name" value="PAS-like_dom_sf"/>
</dbReference>
<sequence length="640" mass="70547">MKDCLDLLLLEDQEDDAALILRTLERGGLRVELRRVQTREEFLQAISESTWDVILSDFNLPRFNGGEALGLLRERKDETPFILVTGEIGEERATDLMRRGANDFVKKDRLERLVPAIERELREARVRKEHHEAMARLLQLGQAVDQSGDEIVMADPTGCITYVNAAFTASTGYSTEEALGRHPLELLGSGMNAPLHQELKTSVRDTGQWQGRFPGRTKAGAIIILESRIAALRDGQGKLLGFIGTHRDITRQVELEQRMEQSHRMEAIGNLAGGIAHDFNNMLMAIRGFAEIAQVQAKDTRLSASLDGILRATDRARDLVQQIMAFSRCKSQERRSIEVRGVLGEALRFIRATIPASITIKQEIGSEASVLADATELQRIIVNLCTNGMQAMRGGSGVLSVSLDEQEIGSGSQCSRPDLSPGRYVRIRVSDSGCGMSPEVAARIFEPFFTTRASTGGTGMGLAVVHGLVASMNGLVSVQSSPGMGSTFEILLPVHHATHFGPGGEQARREHGSGRILFIDDERILCELAEEMLEDLGYTPITFTNPLEAIRWFEADPLGVDLVMTDMTMPGMTGDLVAQSLLAVRPDLPLILCTGYSERIEHDSFQMVRVTRLVQKPFDWSAMSQTIRECLQGAIRPQAE</sequence>
<gene>
    <name evidence="14" type="ORF">IPN91_00380</name>
</gene>
<dbReference type="Pfam" id="PF00072">
    <property type="entry name" value="Response_reg"/>
    <property type="match status" value="2"/>
</dbReference>
<dbReference type="AlphaFoldDB" id="A0A936K685"/>
<evidence type="ECO:0000313" key="15">
    <source>
        <dbReference type="Proteomes" id="UP000709959"/>
    </source>
</evidence>
<dbReference type="GO" id="GO:0005524">
    <property type="term" value="F:ATP binding"/>
    <property type="evidence" value="ECO:0007669"/>
    <property type="project" value="UniProtKB-KW"/>
</dbReference>
<dbReference type="EC" id="2.7.13.3" evidence="2"/>
<dbReference type="GO" id="GO:0006355">
    <property type="term" value="P:regulation of DNA-templated transcription"/>
    <property type="evidence" value="ECO:0007669"/>
    <property type="project" value="InterPro"/>
</dbReference>
<proteinExistence type="predicted"/>
<dbReference type="PANTHER" id="PTHR43065">
    <property type="entry name" value="SENSOR HISTIDINE KINASE"/>
    <property type="match status" value="1"/>
</dbReference>
<dbReference type="SMART" id="SM00387">
    <property type="entry name" value="HATPase_c"/>
    <property type="match status" value="1"/>
</dbReference>
<evidence type="ECO:0000256" key="8">
    <source>
        <dbReference type="ARBA" id="ARBA00023012"/>
    </source>
</evidence>
<dbReference type="NCBIfam" id="TIGR00229">
    <property type="entry name" value="sensory_box"/>
    <property type="match status" value="1"/>
</dbReference>
<dbReference type="Gene3D" id="3.30.565.10">
    <property type="entry name" value="Histidine kinase-like ATPase, C-terminal domain"/>
    <property type="match status" value="1"/>
</dbReference>
<evidence type="ECO:0000256" key="2">
    <source>
        <dbReference type="ARBA" id="ARBA00012438"/>
    </source>
</evidence>
<keyword evidence="7" id="KW-0067">ATP-binding</keyword>
<evidence type="ECO:0000256" key="1">
    <source>
        <dbReference type="ARBA" id="ARBA00000085"/>
    </source>
</evidence>
<evidence type="ECO:0000256" key="6">
    <source>
        <dbReference type="ARBA" id="ARBA00022777"/>
    </source>
</evidence>
<dbReference type="Gene3D" id="3.40.50.2300">
    <property type="match status" value="2"/>
</dbReference>
<dbReference type="InterPro" id="IPR011006">
    <property type="entry name" value="CheY-like_superfamily"/>
</dbReference>
<feature type="domain" description="Response regulatory" evidence="11">
    <location>
        <begin position="6"/>
        <end position="122"/>
    </location>
</feature>
<evidence type="ECO:0000259" key="10">
    <source>
        <dbReference type="PROSITE" id="PS50109"/>
    </source>
</evidence>
<feature type="domain" description="Response regulatory" evidence="11">
    <location>
        <begin position="515"/>
        <end position="631"/>
    </location>
</feature>
<dbReference type="PANTHER" id="PTHR43065:SF42">
    <property type="entry name" value="TWO-COMPONENT SENSOR PPRA"/>
    <property type="match status" value="1"/>
</dbReference>
<dbReference type="CDD" id="cd00156">
    <property type="entry name" value="REC"/>
    <property type="match status" value="1"/>
</dbReference>
<dbReference type="SMART" id="SM00388">
    <property type="entry name" value="HisKA"/>
    <property type="match status" value="1"/>
</dbReference>
<dbReference type="Pfam" id="PF00989">
    <property type="entry name" value="PAS"/>
    <property type="match status" value="1"/>
</dbReference>
<feature type="modified residue" description="4-aspartylphosphate" evidence="9">
    <location>
        <position position="566"/>
    </location>
</feature>
<dbReference type="PRINTS" id="PR00344">
    <property type="entry name" value="BCTRLSENSOR"/>
</dbReference>
<dbReference type="Pfam" id="PF02518">
    <property type="entry name" value="HATPase_c"/>
    <property type="match status" value="1"/>
</dbReference>
<dbReference type="Pfam" id="PF00512">
    <property type="entry name" value="HisKA"/>
    <property type="match status" value="1"/>
</dbReference>
<evidence type="ECO:0000256" key="9">
    <source>
        <dbReference type="PROSITE-ProRule" id="PRU00169"/>
    </source>
</evidence>
<dbReference type="InterPro" id="IPR000700">
    <property type="entry name" value="PAS-assoc_C"/>
</dbReference>
<dbReference type="SUPFAM" id="SSF55785">
    <property type="entry name" value="PYP-like sensor domain (PAS domain)"/>
    <property type="match status" value="1"/>
</dbReference>
<dbReference type="PROSITE" id="PS50112">
    <property type="entry name" value="PAS"/>
    <property type="match status" value="1"/>
</dbReference>